<protein>
    <submittedName>
        <fullName evidence="1">Uncharacterized protein</fullName>
    </submittedName>
</protein>
<dbReference type="Proteomes" id="UP001162834">
    <property type="component" value="Chromosome"/>
</dbReference>
<evidence type="ECO:0000313" key="1">
    <source>
        <dbReference type="EMBL" id="UGS34343.1"/>
    </source>
</evidence>
<proteinExistence type="predicted"/>
<gene>
    <name evidence="1" type="ORF">DSM104329_00720</name>
</gene>
<accession>A0A9E6XUG8</accession>
<evidence type="ECO:0000313" key="2">
    <source>
        <dbReference type="Proteomes" id="UP001162834"/>
    </source>
</evidence>
<name>A0A9E6XUG8_9ACTN</name>
<dbReference type="EMBL" id="CP087164">
    <property type="protein sequence ID" value="UGS34343.1"/>
    <property type="molecule type" value="Genomic_DNA"/>
</dbReference>
<dbReference type="RefSeq" id="WP_259314026.1">
    <property type="nucleotide sequence ID" value="NZ_CP087164.1"/>
</dbReference>
<sequence length="105" mass="11179">MLQRPVRFALATLTAEFAEFADEPFRLEHERLEKRDAWPLAAGDDRRGHVAPLAIDYVPVAVPAAASTVVFDVDLAAASSFTVALLLPEPGDATGLSAAPGRVSH</sequence>
<organism evidence="1 2">
    <name type="scientific">Capillimicrobium parvum</name>
    <dbReference type="NCBI Taxonomy" id="2884022"/>
    <lineage>
        <taxon>Bacteria</taxon>
        <taxon>Bacillati</taxon>
        <taxon>Actinomycetota</taxon>
        <taxon>Thermoleophilia</taxon>
        <taxon>Solirubrobacterales</taxon>
        <taxon>Capillimicrobiaceae</taxon>
        <taxon>Capillimicrobium</taxon>
    </lineage>
</organism>
<reference evidence="1" key="1">
    <citation type="journal article" date="2022" name="Int. J. Syst. Evol. Microbiol.">
        <title>Pseudomonas aegrilactucae sp. nov. and Pseudomonas morbosilactucae sp. nov., pathogens causing bacterial rot of lettuce in Japan.</title>
        <authorList>
            <person name="Sawada H."/>
            <person name="Fujikawa T."/>
            <person name="Satou M."/>
        </authorList>
    </citation>
    <scope>NUCLEOTIDE SEQUENCE</scope>
    <source>
        <strain evidence="1">0166_1</strain>
    </source>
</reference>
<keyword evidence="2" id="KW-1185">Reference proteome</keyword>
<dbReference type="KEGG" id="sbae:DSM104329_00720"/>
<dbReference type="AlphaFoldDB" id="A0A9E6XUG8"/>